<proteinExistence type="predicted"/>
<keyword evidence="2" id="KW-1185">Reference proteome</keyword>
<dbReference type="EMBL" id="JAYMYS010000005">
    <property type="protein sequence ID" value="KAK7391982.1"/>
    <property type="molecule type" value="Genomic_DNA"/>
</dbReference>
<gene>
    <name evidence="1" type="ORF">VNO78_20408</name>
</gene>
<dbReference type="PANTHER" id="PTHR34661:SF3">
    <property type="entry name" value="INCREASED DNA METHYLATION 2"/>
    <property type="match status" value="1"/>
</dbReference>
<dbReference type="AlphaFoldDB" id="A0AAN9S9S2"/>
<reference evidence="1 2" key="1">
    <citation type="submission" date="2024-01" db="EMBL/GenBank/DDBJ databases">
        <title>The genomes of 5 underutilized Papilionoideae crops provide insights into root nodulation and disease resistanc.</title>
        <authorList>
            <person name="Jiang F."/>
        </authorList>
    </citation>
    <scope>NUCLEOTIDE SEQUENCE [LARGE SCALE GENOMIC DNA]</scope>
    <source>
        <strain evidence="1">DUOXIRENSHENG_FW03</strain>
        <tissue evidence="1">Leaves</tissue>
    </source>
</reference>
<dbReference type="Gene3D" id="2.60.40.790">
    <property type="match status" value="1"/>
</dbReference>
<dbReference type="Proteomes" id="UP001386955">
    <property type="component" value="Unassembled WGS sequence"/>
</dbReference>
<protein>
    <recommendedName>
        <fullName evidence="3">SHSP domain-containing protein</fullName>
    </recommendedName>
</protein>
<dbReference type="InterPro" id="IPR008978">
    <property type="entry name" value="HSP20-like_chaperone"/>
</dbReference>
<dbReference type="GO" id="GO:0005634">
    <property type="term" value="C:nucleus"/>
    <property type="evidence" value="ECO:0007669"/>
    <property type="project" value="TreeGrafter"/>
</dbReference>
<evidence type="ECO:0000313" key="1">
    <source>
        <dbReference type="EMBL" id="KAK7391982.1"/>
    </source>
</evidence>
<dbReference type="CDD" id="cd06464">
    <property type="entry name" value="ACD_sHsps-like"/>
    <property type="match status" value="1"/>
</dbReference>
<name>A0AAN9S9S2_PSOTE</name>
<dbReference type="FunFam" id="2.60.40.790:FF:000049">
    <property type="entry name" value="Increased DNA methylation 3"/>
    <property type="match status" value="1"/>
</dbReference>
<accession>A0AAN9S9S2</accession>
<evidence type="ECO:0000313" key="2">
    <source>
        <dbReference type="Proteomes" id="UP001386955"/>
    </source>
</evidence>
<evidence type="ECO:0008006" key="3">
    <source>
        <dbReference type="Google" id="ProtNLM"/>
    </source>
</evidence>
<comment type="caution">
    <text evidence="1">The sequence shown here is derived from an EMBL/GenBank/DDBJ whole genome shotgun (WGS) entry which is preliminary data.</text>
</comment>
<dbReference type="SUPFAM" id="SSF49764">
    <property type="entry name" value="HSP20-like chaperones"/>
    <property type="match status" value="1"/>
</dbReference>
<dbReference type="InterPro" id="IPR039321">
    <property type="entry name" value="IDM2/3-like"/>
</dbReference>
<organism evidence="1 2">
    <name type="scientific">Psophocarpus tetragonolobus</name>
    <name type="common">Winged bean</name>
    <name type="synonym">Dolichos tetragonolobus</name>
    <dbReference type="NCBI Taxonomy" id="3891"/>
    <lineage>
        <taxon>Eukaryota</taxon>
        <taxon>Viridiplantae</taxon>
        <taxon>Streptophyta</taxon>
        <taxon>Embryophyta</taxon>
        <taxon>Tracheophyta</taxon>
        <taxon>Spermatophyta</taxon>
        <taxon>Magnoliopsida</taxon>
        <taxon>eudicotyledons</taxon>
        <taxon>Gunneridae</taxon>
        <taxon>Pentapetalae</taxon>
        <taxon>rosids</taxon>
        <taxon>fabids</taxon>
        <taxon>Fabales</taxon>
        <taxon>Fabaceae</taxon>
        <taxon>Papilionoideae</taxon>
        <taxon>50 kb inversion clade</taxon>
        <taxon>NPAAA clade</taxon>
        <taxon>indigoferoid/millettioid clade</taxon>
        <taxon>Phaseoleae</taxon>
        <taxon>Psophocarpus</taxon>
    </lineage>
</organism>
<sequence length="422" mass="46771">MMTPYDEDDLCFLLYFIMGTYFGPDIIGDTTQKSILQRVAEGLPPYTLSQLPNSFIKVVELERVYYHILTHSPKSLILRSTLLRSFLQGQPQFGNSNYPQFTDLFPPAFHPQSRFKNRHKVIHNLVFINNPDTSYIKPEDIERFKRLSGVQVFHVDGDGGRLQLGPCFDEYYVPSNTNMPMEILESDRNVESYGGPFASSDLQDAKRKKLEPYGSVHCCPGSSRLQDRVYHSAPQAKGRLVSEESSGATCCSGGTNLMLNYMADEDDESDPDKVGPAMLFLPSRPSNKELSDIVAATKNGFLLTGSVAMGKVGPTIGLVDIGDCEDSYLFRQSLPGVKRDEREFSCEVGVDGKVLISGVTTTGEKTISRYSQVFEMQTHNLCPSGQFSVSFQLPGPVDPHQFSGNFGTDGILEGIVMKGKCT</sequence>
<dbReference type="PANTHER" id="PTHR34661">
    <property type="entry name" value="INCREASED DNA METHYLATION 3"/>
    <property type="match status" value="1"/>
</dbReference>